<evidence type="ECO:0000313" key="2">
    <source>
        <dbReference type="EMBL" id="KDS39077.1"/>
    </source>
</evidence>
<protein>
    <submittedName>
        <fullName evidence="2">Uncharacterized protein</fullName>
    </submittedName>
</protein>
<evidence type="ECO:0000256" key="1">
    <source>
        <dbReference type="SAM" id="Phobius"/>
    </source>
</evidence>
<dbReference type="Proteomes" id="UP000027850">
    <property type="component" value="Unassembled WGS sequence"/>
</dbReference>
<feature type="transmembrane region" description="Helical" evidence="1">
    <location>
        <begin position="98"/>
        <end position="119"/>
    </location>
</feature>
<dbReference type="RefSeq" id="WP_036611598.1">
    <property type="nucleotide sequence ID" value="NZ_JNHK01000058.1"/>
</dbReference>
<sequence length="185" mass="21480">MNSLKKSKFLLGKEVPIELQKVDKIWRLIEESKYAKKLTEQEVFKLMFRYKYLRQGNKCFRLDMDRGSAEHLARNSACILDERLNEFTYDPQKDRHPFLRYMSLSALAALIFHYAYMWLVEIPIAINGANAGVIEKVTVGGRIVEFAHLFASDSLLVLMAKPYVEILFSVGIMLVINRINNFINI</sequence>
<feature type="transmembrane region" description="Helical" evidence="1">
    <location>
        <begin position="155"/>
        <end position="176"/>
    </location>
</feature>
<dbReference type="AlphaFoldDB" id="A0AB34LHA0"/>
<proteinExistence type="predicted"/>
<reference evidence="2 3" key="1">
    <citation type="submission" date="2014-04" db="EMBL/GenBank/DDBJ databases">
        <authorList>
            <person name="Sears C."/>
            <person name="Carroll K."/>
            <person name="Sack B.R."/>
            <person name="Qadri F."/>
            <person name="Myers L.L."/>
            <person name="Chung G.-T."/>
            <person name="Escheverria P."/>
            <person name="Fraser C.M."/>
            <person name="Sadzewicz L."/>
            <person name="Shefchek K.A."/>
            <person name="Tallon L."/>
            <person name="Das S.P."/>
            <person name="Daugherty S."/>
            <person name="Mongodin E.F."/>
        </authorList>
    </citation>
    <scope>NUCLEOTIDE SEQUENCE [LARGE SCALE GENOMIC DNA]</scope>
    <source>
        <strain evidence="2 3">3776 D15 i</strain>
    </source>
</reference>
<comment type="caution">
    <text evidence="2">The sequence shown here is derived from an EMBL/GenBank/DDBJ whole genome shotgun (WGS) entry which is preliminary data.</text>
</comment>
<organism evidence="2 3">
    <name type="scientific">Parabacteroides distasonis str. 3776 D15 i</name>
    <dbReference type="NCBI Taxonomy" id="1339342"/>
    <lineage>
        <taxon>Bacteria</taxon>
        <taxon>Pseudomonadati</taxon>
        <taxon>Bacteroidota</taxon>
        <taxon>Bacteroidia</taxon>
        <taxon>Bacteroidales</taxon>
        <taxon>Tannerellaceae</taxon>
        <taxon>Parabacteroides</taxon>
    </lineage>
</organism>
<keyword evidence="1" id="KW-0472">Membrane</keyword>
<keyword evidence="1" id="KW-1133">Transmembrane helix</keyword>
<accession>A0AB34LHA0</accession>
<gene>
    <name evidence="2" type="ORF">M091_4378</name>
</gene>
<evidence type="ECO:0000313" key="3">
    <source>
        <dbReference type="Proteomes" id="UP000027850"/>
    </source>
</evidence>
<name>A0AB34LHA0_PARDI</name>
<dbReference type="EMBL" id="JNHK01000058">
    <property type="protein sequence ID" value="KDS39077.1"/>
    <property type="molecule type" value="Genomic_DNA"/>
</dbReference>
<keyword evidence="1" id="KW-0812">Transmembrane</keyword>